<accession>A0A9W9CD54</accession>
<dbReference type="AlphaFoldDB" id="A0A9W9CD54"/>
<feature type="region of interest" description="Disordered" evidence="2">
    <location>
        <begin position="109"/>
        <end position="128"/>
    </location>
</feature>
<dbReference type="Proteomes" id="UP001140513">
    <property type="component" value="Unassembled WGS sequence"/>
</dbReference>
<gene>
    <name evidence="3" type="ORF">N0V89_004125</name>
</gene>
<evidence type="ECO:0000256" key="2">
    <source>
        <dbReference type="SAM" id="MobiDB-lite"/>
    </source>
</evidence>
<evidence type="ECO:0000313" key="4">
    <source>
        <dbReference type="Proteomes" id="UP001140513"/>
    </source>
</evidence>
<dbReference type="RefSeq" id="XP_056073223.1">
    <property type="nucleotide sequence ID" value="XM_056212915.1"/>
</dbReference>
<organism evidence="3 4">
    <name type="scientific">Didymosphaeria variabile</name>
    <dbReference type="NCBI Taxonomy" id="1932322"/>
    <lineage>
        <taxon>Eukaryota</taxon>
        <taxon>Fungi</taxon>
        <taxon>Dikarya</taxon>
        <taxon>Ascomycota</taxon>
        <taxon>Pezizomycotina</taxon>
        <taxon>Dothideomycetes</taxon>
        <taxon>Pleosporomycetidae</taxon>
        <taxon>Pleosporales</taxon>
        <taxon>Massarineae</taxon>
        <taxon>Didymosphaeriaceae</taxon>
        <taxon>Didymosphaeria</taxon>
    </lineage>
</organism>
<comment type="caution">
    <text evidence="3">The sequence shown here is derived from an EMBL/GenBank/DDBJ whole genome shotgun (WGS) entry which is preliminary data.</text>
</comment>
<dbReference type="GeneID" id="80907655"/>
<keyword evidence="1" id="KW-0175">Coiled coil</keyword>
<feature type="coiled-coil region" evidence="1">
    <location>
        <begin position="26"/>
        <end position="56"/>
    </location>
</feature>
<name>A0A9W9CD54_9PLEO</name>
<evidence type="ECO:0000313" key="3">
    <source>
        <dbReference type="EMBL" id="KAJ4356097.1"/>
    </source>
</evidence>
<dbReference type="EMBL" id="JAPEUX010000003">
    <property type="protein sequence ID" value="KAJ4356097.1"/>
    <property type="molecule type" value="Genomic_DNA"/>
</dbReference>
<protein>
    <submittedName>
        <fullName evidence="3">Uncharacterized protein</fullName>
    </submittedName>
</protein>
<proteinExistence type="predicted"/>
<evidence type="ECO:0000256" key="1">
    <source>
        <dbReference type="SAM" id="Coils"/>
    </source>
</evidence>
<keyword evidence="4" id="KW-1185">Reference proteome</keyword>
<reference evidence="3" key="1">
    <citation type="submission" date="2022-10" db="EMBL/GenBank/DDBJ databases">
        <title>Tapping the CABI collections for fungal endophytes: first genome assemblies for Collariella, Neodidymelliopsis, Ascochyta clinopodiicola, Didymella pomorum, Didymosphaeria variabile, Neocosmospora piperis and Neocucurbitaria cava.</title>
        <authorList>
            <person name="Hill R."/>
        </authorList>
    </citation>
    <scope>NUCLEOTIDE SEQUENCE</scope>
    <source>
        <strain evidence="3">IMI 356815</strain>
    </source>
</reference>
<sequence>MPREVADTKLQKKDLQKSYNCNSIFLQEFEEVMEKFEALEKQLSLKGNQFQQLQADHEELQGGFKTVEDERHNVQELCDKLAGDNEELLEDNTVLGEKKWPLKTSARISKHDVPRRKWTESTWKTSEL</sequence>
<feature type="compositionally biased region" description="Basic and acidic residues" evidence="2">
    <location>
        <begin position="109"/>
        <end position="119"/>
    </location>
</feature>